<dbReference type="Proteomes" id="UP000203898">
    <property type="component" value="Segment"/>
</dbReference>
<dbReference type="KEGG" id="vg:26683596"/>
<keyword evidence="2" id="KW-1185">Reference proteome</keyword>
<sequence length="220" mass="24823">MKKQKPSRQLSNIGTDRIHESCSTTSFVVKPDVAKKLALDEIVDILETTTPGKFRNCAIKKIASPSKTNLCIKLYSNSSIQINGVKSDDDIEYVMKLFGGRVAESFKIYCVLQNWSVCVSIRDVDLVKTMDVLNDNGIMAFFLRGYPLVIKRKTTFERTIRIIRKDTDFDLELAEKDVEVINPEMTILLFRSGNCILSGVDEAGLCRFVADVKRLMVLVD</sequence>
<dbReference type="GeneID" id="26683596"/>
<protein>
    <submittedName>
        <fullName evidence="1">Complete DpAV4 genome</fullName>
    </submittedName>
</protein>
<proteinExistence type="predicted"/>
<accession>F2NYY0</accession>
<reference evidence="1 2" key="1">
    <citation type="journal article" date="2009" name="PLoS ONE">
        <title>Symbiotic virus at the evolutionary intersection of three types of large DNA viruses; iridoviruses, ascoviruses, and ichnoviruses.</title>
        <authorList>
            <person name="Bigot Y."/>
            <person name="Renault S."/>
            <person name="Nicolas J."/>
            <person name="Moundras C."/>
            <person name="Demattei M.V."/>
            <person name="Samain S."/>
            <person name="Bideshi D.K."/>
            <person name="Federici B.A."/>
        </authorList>
    </citation>
    <scope>NUCLEOTIDE SEQUENCE [LARGE SCALE GENOMIC DNA]</scope>
</reference>
<dbReference type="RefSeq" id="YP_009640039.1">
    <property type="nucleotide sequence ID" value="NC_011335.1"/>
</dbReference>
<dbReference type="EMBL" id="CU469068">
    <property type="protein sequence ID" value="CCA61408.1"/>
    <property type="molecule type" value="Genomic_DNA"/>
</dbReference>
<organism evidence="1 2">
    <name type="scientific">Diadromus pulchellus ascovirus 4a</name>
    <dbReference type="NCBI Taxonomy" id="158683"/>
    <lineage>
        <taxon>Viruses</taxon>
        <taxon>Varidnaviria</taxon>
        <taxon>Bamfordvirae</taxon>
        <taxon>Nucleocytoviricota</taxon>
        <taxon>Megaviricetes</taxon>
        <taxon>Pimascovirales</taxon>
        <taxon>Pimascovirales incertae sedis</taxon>
        <taxon>Ascoviridae</taxon>
        <taxon>Toursvirus</taxon>
        <taxon>Toursvirus dptv1a</taxon>
    </lineage>
</organism>
<evidence type="ECO:0000313" key="1">
    <source>
        <dbReference type="EMBL" id="CCA61408.1"/>
    </source>
</evidence>
<evidence type="ECO:0000313" key="2">
    <source>
        <dbReference type="Proteomes" id="UP000203898"/>
    </source>
</evidence>
<name>F2NYY0_9VIRU</name>